<dbReference type="PANTHER" id="PTHR11941">
    <property type="entry name" value="ENOYL-COA HYDRATASE-RELATED"/>
    <property type="match status" value="1"/>
</dbReference>
<comment type="caution">
    <text evidence="3">The sequence shown here is derived from an EMBL/GenBank/DDBJ whole genome shotgun (WGS) entry which is preliminary data.</text>
</comment>
<dbReference type="AlphaFoldDB" id="A0YBJ6"/>
<reference evidence="3 4" key="1">
    <citation type="journal article" date="2010" name="J. Bacteriol.">
        <title>Genome sequence of the oligotrophic marine Gammaproteobacterium HTCC2143, isolated from the Oregon Coast.</title>
        <authorList>
            <person name="Oh H.M."/>
            <person name="Kang I."/>
            <person name="Ferriera S."/>
            <person name="Giovannoni S.J."/>
            <person name="Cho J.C."/>
        </authorList>
    </citation>
    <scope>NUCLEOTIDE SEQUENCE [LARGE SCALE GENOMIC DNA]</scope>
    <source>
        <strain evidence="3 4">HTCC2143</strain>
    </source>
</reference>
<dbReference type="SUPFAM" id="SSF52096">
    <property type="entry name" value="ClpP/crotonase"/>
    <property type="match status" value="1"/>
</dbReference>
<dbReference type="EMBL" id="AAVT01000002">
    <property type="protein sequence ID" value="EAW31926.1"/>
    <property type="molecule type" value="Genomic_DNA"/>
</dbReference>
<dbReference type="GO" id="GO:0016829">
    <property type="term" value="F:lyase activity"/>
    <property type="evidence" value="ECO:0007669"/>
    <property type="project" value="UniProtKB-KW"/>
</dbReference>
<dbReference type="PANTHER" id="PTHR11941:SF54">
    <property type="entry name" value="ENOYL-COA HYDRATASE, MITOCHONDRIAL"/>
    <property type="match status" value="1"/>
</dbReference>
<keyword evidence="2" id="KW-0456">Lyase</keyword>
<evidence type="ECO:0000256" key="1">
    <source>
        <dbReference type="ARBA" id="ARBA00005254"/>
    </source>
</evidence>
<protein>
    <submittedName>
        <fullName evidence="3">Putative enoyl-CoA hydratase/isomerase family protein</fullName>
    </submittedName>
</protein>
<dbReference type="InterPro" id="IPR001753">
    <property type="entry name" value="Enoyl-CoA_hydra/iso"/>
</dbReference>
<evidence type="ECO:0000256" key="2">
    <source>
        <dbReference type="ARBA" id="ARBA00023239"/>
    </source>
</evidence>
<dbReference type="InterPro" id="IPR029045">
    <property type="entry name" value="ClpP/crotonase-like_dom_sf"/>
</dbReference>
<dbReference type="GO" id="GO:0006635">
    <property type="term" value="P:fatty acid beta-oxidation"/>
    <property type="evidence" value="ECO:0007669"/>
    <property type="project" value="TreeGrafter"/>
</dbReference>
<dbReference type="eggNOG" id="COG1024">
    <property type="taxonomic scope" value="Bacteria"/>
</dbReference>
<dbReference type="Pfam" id="PF00378">
    <property type="entry name" value="ECH_1"/>
    <property type="match status" value="1"/>
</dbReference>
<dbReference type="Proteomes" id="UP000004931">
    <property type="component" value="Unassembled WGS sequence"/>
</dbReference>
<dbReference type="OrthoDB" id="4608673at2"/>
<dbReference type="GO" id="GO:0016853">
    <property type="term" value="F:isomerase activity"/>
    <property type="evidence" value="ECO:0007669"/>
    <property type="project" value="UniProtKB-KW"/>
</dbReference>
<organism evidence="3 4">
    <name type="scientific">marine gamma proteobacterium HTCC2143</name>
    <dbReference type="NCBI Taxonomy" id="247633"/>
    <lineage>
        <taxon>Bacteria</taxon>
        <taxon>Pseudomonadati</taxon>
        <taxon>Pseudomonadota</taxon>
        <taxon>Gammaproteobacteria</taxon>
        <taxon>Cellvibrionales</taxon>
        <taxon>Spongiibacteraceae</taxon>
        <taxon>BD1-7 clade</taxon>
    </lineage>
</organism>
<dbReference type="CDD" id="cd06558">
    <property type="entry name" value="crotonase-like"/>
    <property type="match status" value="1"/>
</dbReference>
<accession>A0YBJ6</accession>
<dbReference type="Gene3D" id="1.10.12.10">
    <property type="entry name" value="Lyase 2-enoyl-coa Hydratase, Chain A, domain 2"/>
    <property type="match status" value="1"/>
</dbReference>
<dbReference type="Gene3D" id="3.90.226.10">
    <property type="entry name" value="2-enoyl-CoA Hydratase, Chain A, domain 1"/>
    <property type="match status" value="1"/>
</dbReference>
<gene>
    <name evidence="3" type="ORF">GP2143_05730</name>
</gene>
<keyword evidence="3" id="KW-0413">Isomerase</keyword>
<evidence type="ECO:0000313" key="4">
    <source>
        <dbReference type="Proteomes" id="UP000004931"/>
    </source>
</evidence>
<comment type="similarity">
    <text evidence="1">Belongs to the enoyl-CoA hydratase/isomerase family.</text>
</comment>
<sequence length="260" mass="28489">MTRFHDRVTLERRGRVALILLDRPERLNAFDGELYQGLNEALHTFRDDVELWAAVIGSSSSRAFSAGVDIKALNAHAEAGRLQGVGGLDIDGNMFTNKPMIAAVEGHCVGEGVNLALGCDLIIADESAKFAISEIRIGTNPIDIPIKLSKKMGYTKAFAFLNPGTPKDAYWCERAGLVEQVAELGQAQQVALEFAEGLCRDCAPLAVRAQKETLWRAVFESEESAKEQGLEARTAMRKSNDYREGLIAFSEKRSPKFDGN</sequence>
<dbReference type="STRING" id="247633.GP2143_05730"/>
<name>A0YBJ6_9GAMM</name>
<keyword evidence="4" id="KW-1185">Reference proteome</keyword>
<dbReference type="InterPro" id="IPR014748">
    <property type="entry name" value="Enoyl-CoA_hydra_C"/>
</dbReference>
<evidence type="ECO:0000313" key="3">
    <source>
        <dbReference type="EMBL" id="EAW31926.1"/>
    </source>
</evidence>
<proteinExistence type="inferred from homology"/>